<evidence type="ECO:0000256" key="1">
    <source>
        <dbReference type="PIRSR" id="PIRSR610347-1"/>
    </source>
</evidence>
<dbReference type="PROSITE" id="PS50035">
    <property type="entry name" value="PLD"/>
    <property type="match status" value="1"/>
</dbReference>
<dbReference type="OrthoDB" id="47785at2759"/>
<dbReference type="InterPro" id="IPR010347">
    <property type="entry name" value="Tdp1"/>
</dbReference>
<sequence length="336" mass="36440">MVFIIDLPKIEDAEGLAANQLTPFGEDLIYFLEAQGVPDGLIRSLAKYDFSETARYGFVHSIAGSHADDSWRKTGYCGLGRTVNALGLSTTTTVDVDIVTSSLGAVTYDFLQMIYNACQGDSGLREYGIRTAPKSKKTADGASVAQRLETLRSHLRVYFPSEKTIEQSVGGKDNAGTIFFHSRWWNQTTFPKAVMRDCRSKRPGMLMHSKVLYVRQNPAPVSGSSASSTAAGFAYVGSANLSESAWGRLVKDRASGQPRITCRNWECGVVVPVLRDTASAIDRQAREGEILGIFNGYVPVPMQTPGAPYVDTDSNDSRVSSAGGLGSVLLKPWFQG</sequence>
<name>A0A1J7JVA7_9PEZI</name>
<dbReference type="GO" id="GO:0003697">
    <property type="term" value="F:single-stranded DNA binding"/>
    <property type="evidence" value="ECO:0007669"/>
    <property type="project" value="TreeGrafter"/>
</dbReference>
<dbReference type="InterPro" id="IPR001736">
    <property type="entry name" value="PLipase_D/transphosphatidylase"/>
</dbReference>
<dbReference type="Proteomes" id="UP000182658">
    <property type="component" value="Unassembled WGS sequence"/>
</dbReference>
<organism evidence="5 6">
    <name type="scientific">Coniochaeta ligniaria NRRL 30616</name>
    <dbReference type="NCBI Taxonomy" id="1408157"/>
    <lineage>
        <taxon>Eukaryota</taxon>
        <taxon>Fungi</taxon>
        <taxon>Dikarya</taxon>
        <taxon>Ascomycota</taxon>
        <taxon>Pezizomycotina</taxon>
        <taxon>Sordariomycetes</taxon>
        <taxon>Sordariomycetidae</taxon>
        <taxon>Coniochaetales</taxon>
        <taxon>Coniochaetaceae</taxon>
        <taxon>Coniochaeta</taxon>
    </lineage>
</organism>
<dbReference type="GO" id="GO:0005634">
    <property type="term" value="C:nucleus"/>
    <property type="evidence" value="ECO:0007669"/>
    <property type="project" value="InterPro"/>
</dbReference>
<feature type="domain" description="PLD phosphodiesterase" evidence="4">
    <location>
        <begin position="203"/>
        <end position="245"/>
    </location>
</feature>
<proteinExistence type="predicted"/>
<dbReference type="GO" id="GO:0017005">
    <property type="term" value="F:3'-tyrosyl-DNA phosphodiesterase activity"/>
    <property type="evidence" value="ECO:0007669"/>
    <property type="project" value="TreeGrafter"/>
</dbReference>
<dbReference type="STRING" id="1408157.A0A1J7JVA7"/>
<gene>
    <name evidence="5" type="ORF">CONLIGDRAFT_628205</name>
</gene>
<feature type="binding site" evidence="2">
    <location>
        <position position="210"/>
    </location>
    <ligand>
        <name>substrate</name>
    </ligand>
</feature>
<keyword evidence="6" id="KW-1185">Reference proteome</keyword>
<dbReference type="GO" id="GO:0006281">
    <property type="term" value="P:DNA repair"/>
    <property type="evidence" value="ECO:0007669"/>
    <property type="project" value="InterPro"/>
</dbReference>
<dbReference type="InParanoid" id="A0A1J7JVA7"/>
<evidence type="ECO:0000256" key="3">
    <source>
        <dbReference type="PIRSR" id="PIRSR610347-3"/>
    </source>
</evidence>
<feature type="active site" description="Proton donor/acceptor" evidence="1">
    <location>
        <position position="208"/>
    </location>
</feature>
<dbReference type="GO" id="GO:0003690">
    <property type="term" value="F:double-stranded DNA binding"/>
    <property type="evidence" value="ECO:0007669"/>
    <property type="project" value="TreeGrafter"/>
</dbReference>
<dbReference type="AlphaFoldDB" id="A0A1J7JVA7"/>
<dbReference type="EMBL" id="KV875094">
    <property type="protein sequence ID" value="OIW33324.1"/>
    <property type="molecule type" value="Genomic_DNA"/>
</dbReference>
<evidence type="ECO:0000256" key="2">
    <source>
        <dbReference type="PIRSR" id="PIRSR610347-2"/>
    </source>
</evidence>
<dbReference type="Pfam" id="PF06087">
    <property type="entry name" value="Tyr-DNA_phospho"/>
    <property type="match status" value="1"/>
</dbReference>
<dbReference type="Gene3D" id="3.30.870.10">
    <property type="entry name" value="Endonuclease Chain A"/>
    <property type="match status" value="2"/>
</dbReference>
<feature type="site" description="Interaction with DNA" evidence="3">
    <location>
        <position position="242"/>
    </location>
</feature>
<evidence type="ECO:0000313" key="6">
    <source>
        <dbReference type="Proteomes" id="UP000182658"/>
    </source>
</evidence>
<reference evidence="5 6" key="1">
    <citation type="submission" date="2016-10" db="EMBL/GenBank/DDBJ databases">
        <title>Draft genome sequence of Coniochaeta ligniaria NRRL30616, a lignocellulolytic fungus for bioabatement of inhibitors in plant biomass hydrolysates.</title>
        <authorList>
            <consortium name="DOE Joint Genome Institute"/>
            <person name="Jimenez D.J."/>
            <person name="Hector R.E."/>
            <person name="Riley R."/>
            <person name="Sun H."/>
            <person name="Grigoriev I.V."/>
            <person name="Van Elsas J.D."/>
            <person name="Nichols N.N."/>
        </authorList>
    </citation>
    <scope>NUCLEOTIDE SEQUENCE [LARGE SCALE GENOMIC DNA]</scope>
    <source>
        <strain evidence="5 6">NRRL 30616</strain>
    </source>
</reference>
<dbReference type="PANTHER" id="PTHR12415:SF4">
    <property type="entry name" value="TYROSYL-DNA PHOSPHODIESTERASE DOMAIN-CONTAINING PROTEIN"/>
    <property type="match status" value="1"/>
</dbReference>
<evidence type="ECO:0000313" key="5">
    <source>
        <dbReference type="EMBL" id="OIW33324.1"/>
    </source>
</evidence>
<accession>A0A1J7JVA7</accession>
<protein>
    <submittedName>
        <fullName evidence="5">Phospholipase D/nuclease</fullName>
    </submittedName>
</protein>
<evidence type="ECO:0000259" key="4">
    <source>
        <dbReference type="PROSITE" id="PS50035"/>
    </source>
</evidence>
<dbReference type="SUPFAM" id="SSF56024">
    <property type="entry name" value="Phospholipase D/nuclease"/>
    <property type="match status" value="2"/>
</dbReference>
<dbReference type="PANTHER" id="PTHR12415">
    <property type="entry name" value="TYROSYL-DNA PHOSPHODIESTERASE 1"/>
    <property type="match status" value="1"/>
</dbReference>